<evidence type="ECO:0000313" key="3">
    <source>
        <dbReference type="Proteomes" id="UP001500831"/>
    </source>
</evidence>
<evidence type="ECO:0000256" key="1">
    <source>
        <dbReference type="SAM" id="Phobius"/>
    </source>
</evidence>
<protein>
    <recommendedName>
        <fullName evidence="4">C4-dicarboxylate ABC transporter</fullName>
    </recommendedName>
</protein>
<keyword evidence="1" id="KW-1133">Transmembrane helix</keyword>
<keyword evidence="3" id="KW-1185">Reference proteome</keyword>
<organism evidence="2 3">
    <name type="scientific">Streptosporangium fragile</name>
    <dbReference type="NCBI Taxonomy" id="46186"/>
    <lineage>
        <taxon>Bacteria</taxon>
        <taxon>Bacillati</taxon>
        <taxon>Actinomycetota</taxon>
        <taxon>Actinomycetes</taxon>
        <taxon>Streptosporangiales</taxon>
        <taxon>Streptosporangiaceae</taxon>
        <taxon>Streptosporangium</taxon>
    </lineage>
</organism>
<keyword evidence="1" id="KW-0472">Membrane</keyword>
<keyword evidence="1" id="KW-0812">Transmembrane</keyword>
<reference evidence="2 3" key="1">
    <citation type="journal article" date="2019" name="Int. J. Syst. Evol. Microbiol.">
        <title>The Global Catalogue of Microorganisms (GCM) 10K type strain sequencing project: providing services to taxonomists for standard genome sequencing and annotation.</title>
        <authorList>
            <consortium name="The Broad Institute Genomics Platform"/>
            <consortium name="The Broad Institute Genome Sequencing Center for Infectious Disease"/>
            <person name="Wu L."/>
            <person name="Ma J."/>
        </authorList>
    </citation>
    <scope>NUCLEOTIDE SEQUENCE [LARGE SCALE GENOMIC DNA]</scope>
    <source>
        <strain evidence="2 3">JCM 6242</strain>
    </source>
</reference>
<dbReference type="Proteomes" id="UP001500831">
    <property type="component" value="Unassembled WGS sequence"/>
</dbReference>
<gene>
    <name evidence="2" type="ORF">GCM10010517_63150</name>
</gene>
<evidence type="ECO:0000313" key="2">
    <source>
        <dbReference type="EMBL" id="GAA2898090.1"/>
    </source>
</evidence>
<name>A0ABN3W5B6_9ACTN</name>
<accession>A0ABN3W5B6</accession>
<comment type="caution">
    <text evidence="2">The sequence shown here is derived from an EMBL/GenBank/DDBJ whole genome shotgun (WGS) entry which is preliminary data.</text>
</comment>
<dbReference type="InterPro" id="IPR038665">
    <property type="entry name" value="Voltage-dep_anion_channel_sf"/>
</dbReference>
<feature type="transmembrane region" description="Helical" evidence="1">
    <location>
        <begin position="118"/>
        <end position="139"/>
    </location>
</feature>
<sequence length="153" mass="16409">MASTTPAHPRLPLNTLGVAFGLAGLSGTWTTATALGAPEAVGEFLWVTAAVAWITTLTLYGTRISHLREVVEDLLRRYLRLPFALGFWAFTFTTAAGATYGVRLLTLGPSPLRTIADWLLIALATGIIGAVGIRSLALLHLPRHIRAARVQHT</sequence>
<feature type="transmembrane region" description="Helical" evidence="1">
    <location>
        <begin position="44"/>
        <end position="62"/>
    </location>
</feature>
<dbReference type="Gene3D" id="1.50.10.150">
    <property type="entry name" value="Voltage-dependent anion channel"/>
    <property type="match status" value="1"/>
</dbReference>
<evidence type="ECO:0008006" key="4">
    <source>
        <dbReference type="Google" id="ProtNLM"/>
    </source>
</evidence>
<feature type="transmembrane region" description="Helical" evidence="1">
    <location>
        <begin position="83"/>
        <end position="106"/>
    </location>
</feature>
<dbReference type="RefSeq" id="WP_344979174.1">
    <property type="nucleotide sequence ID" value="NZ_BAAAVI010000061.1"/>
</dbReference>
<dbReference type="EMBL" id="BAAAVI010000061">
    <property type="protein sequence ID" value="GAA2898090.1"/>
    <property type="molecule type" value="Genomic_DNA"/>
</dbReference>
<proteinExistence type="predicted"/>